<feature type="domain" description="Zn(2)-C6 fungal-type" evidence="6">
    <location>
        <begin position="28"/>
        <end position="58"/>
    </location>
</feature>
<dbReference type="SUPFAM" id="SSF57701">
    <property type="entry name" value="Zn2/Cys6 DNA-binding domain"/>
    <property type="match status" value="1"/>
</dbReference>
<evidence type="ECO:0000313" key="8">
    <source>
        <dbReference type="Proteomes" id="UP001149165"/>
    </source>
</evidence>
<evidence type="ECO:0000259" key="6">
    <source>
        <dbReference type="PROSITE" id="PS50048"/>
    </source>
</evidence>
<gene>
    <name evidence="7" type="ORF">N7456_002881</name>
</gene>
<dbReference type="PROSITE" id="PS50048">
    <property type="entry name" value="ZN2_CY6_FUNGAL_2"/>
    <property type="match status" value="1"/>
</dbReference>
<name>A0A9W9FTL0_9EURO</name>
<sequence length="716" mass="80508">MNSPGDRAAVRPGKTKRLGRSAPRSRSGCATCKKRKVRCDEGLPTCANCTRLGAECHYQRVPPRKRAQAGSPSIVPATFDNLRHGSHEDSPMSTDAGHLDQSMDIDLDLNSTLDPDNNGLFFDFDAFSRNALDLWCSPSTLLPENLFPLDYDSSAVDDSFNGDLNINDSLDVNAAQNAGPENRSPVIETQQYENRASEGVAISPRPENDSNLLRDIVPNFNRMASTILAPRVNGESSSDDSIKRRSDALGRYFQESVFVPAVTSIDNTSWRALCAQILVMARRSSIISSSVVALSQLHFNKFGSTAKRKESHALRNGQNLTSYLYIFAKETLIEGLEKQKKSNSRPLHRDLFIGLFLLTCFEFIDKEDIQRSHQIEWADYLLQNIDETDTMQQQILKWLVLCDMKLVIFGGNGILTRQRAPISPVPSAPTNPTQVEHTTLQNTLNEDPLSPPRGRLKQARLHQGLSASSYSGNPVSLLKESILRDVIHFYHLSQQFLRRIAMLDRHRRPRGSVEDEIEVTASANQIINDLHQLWHNRPAIMSCELKHLQELLQDHHARDIFRLLCVTRASFWSNFCYLYRAAWWNHSIQEDEMLAASDTWVALRQSVEQPVTLSTESVDDVNINDEIPISSVAMWALFTYATECTDPAKVAWSIAKLGQLDSIKRNFGSAGEYASIHAGKAARLLQEVTDRQTAKACRIDVRYVSFELFGFMFPII</sequence>
<dbReference type="OrthoDB" id="648861at2759"/>
<organism evidence="7 8">
    <name type="scientific">Penicillium angulare</name>
    <dbReference type="NCBI Taxonomy" id="116970"/>
    <lineage>
        <taxon>Eukaryota</taxon>
        <taxon>Fungi</taxon>
        <taxon>Dikarya</taxon>
        <taxon>Ascomycota</taxon>
        <taxon>Pezizomycotina</taxon>
        <taxon>Eurotiomycetes</taxon>
        <taxon>Eurotiomycetidae</taxon>
        <taxon>Eurotiales</taxon>
        <taxon>Aspergillaceae</taxon>
        <taxon>Penicillium</taxon>
    </lineage>
</organism>
<evidence type="ECO:0000256" key="1">
    <source>
        <dbReference type="ARBA" id="ARBA00023015"/>
    </source>
</evidence>
<reference evidence="7" key="2">
    <citation type="journal article" date="2023" name="IMA Fungus">
        <title>Comparative genomic study of the Penicillium genus elucidates a diverse pangenome and 15 lateral gene transfer events.</title>
        <authorList>
            <person name="Petersen C."/>
            <person name="Sorensen T."/>
            <person name="Nielsen M.R."/>
            <person name="Sondergaard T.E."/>
            <person name="Sorensen J.L."/>
            <person name="Fitzpatrick D.A."/>
            <person name="Frisvad J.C."/>
            <person name="Nielsen K.L."/>
        </authorList>
    </citation>
    <scope>NUCLEOTIDE SEQUENCE</scope>
    <source>
        <strain evidence="7">IBT 30069</strain>
    </source>
</reference>
<accession>A0A9W9FTL0</accession>
<keyword evidence="2" id="KW-0238">DNA-binding</keyword>
<dbReference type="Proteomes" id="UP001149165">
    <property type="component" value="Unassembled WGS sequence"/>
</dbReference>
<dbReference type="GO" id="GO:0000981">
    <property type="term" value="F:DNA-binding transcription factor activity, RNA polymerase II-specific"/>
    <property type="evidence" value="ECO:0007669"/>
    <property type="project" value="InterPro"/>
</dbReference>
<dbReference type="InterPro" id="IPR036864">
    <property type="entry name" value="Zn2-C6_fun-type_DNA-bd_sf"/>
</dbReference>
<dbReference type="Gene3D" id="4.10.240.10">
    <property type="entry name" value="Zn(2)-C6 fungal-type DNA-binding domain"/>
    <property type="match status" value="1"/>
</dbReference>
<proteinExistence type="predicted"/>
<evidence type="ECO:0000256" key="4">
    <source>
        <dbReference type="ARBA" id="ARBA00023242"/>
    </source>
</evidence>
<feature type="region of interest" description="Disordered" evidence="5">
    <location>
        <begin position="1"/>
        <end position="27"/>
    </location>
</feature>
<dbReference type="PANTHER" id="PTHR37534">
    <property type="entry name" value="TRANSCRIPTIONAL ACTIVATOR PROTEIN UGA3"/>
    <property type="match status" value="1"/>
</dbReference>
<evidence type="ECO:0000256" key="5">
    <source>
        <dbReference type="SAM" id="MobiDB-lite"/>
    </source>
</evidence>
<protein>
    <submittedName>
        <fullName evidence="7">Transcriptional regulator family: Fungal Specific TF</fullName>
    </submittedName>
</protein>
<dbReference type="AlphaFoldDB" id="A0A9W9FTL0"/>
<evidence type="ECO:0000256" key="3">
    <source>
        <dbReference type="ARBA" id="ARBA00023163"/>
    </source>
</evidence>
<dbReference type="GO" id="GO:0000976">
    <property type="term" value="F:transcription cis-regulatory region binding"/>
    <property type="evidence" value="ECO:0007669"/>
    <property type="project" value="TreeGrafter"/>
</dbReference>
<keyword evidence="4" id="KW-0539">Nucleus</keyword>
<dbReference type="PROSITE" id="PS00463">
    <property type="entry name" value="ZN2_CY6_FUNGAL_1"/>
    <property type="match status" value="1"/>
</dbReference>
<evidence type="ECO:0000313" key="7">
    <source>
        <dbReference type="EMBL" id="KAJ5106206.1"/>
    </source>
</evidence>
<dbReference type="InterPro" id="IPR001138">
    <property type="entry name" value="Zn2Cys6_DnaBD"/>
</dbReference>
<keyword evidence="1" id="KW-0805">Transcription regulation</keyword>
<evidence type="ECO:0000256" key="2">
    <source>
        <dbReference type="ARBA" id="ARBA00023125"/>
    </source>
</evidence>
<dbReference type="GO" id="GO:0005634">
    <property type="term" value="C:nucleus"/>
    <property type="evidence" value="ECO:0007669"/>
    <property type="project" value="TreeGrafter"/>
</dbReference>
<reference evidence="7" key="1">
    <citation type="submission" date="2022-11" db="EMBL/GenBank/DDBJ databases">
        <authorList>
            <person name="Petersen C."/>
        </authorList>
    </citation>
    <scope>NUCLEOTIDE SEQUENCE</scope>
    <source>
        <strain evidence="7">IBT 30069</strain>
    </source>
</reference>
<dbReference type="SMART" id="SM00066">
    <property type="entry name" value="GAL4"/>
    <property type="match status" value="1"/>
</dbReference>
<dbReference type="GO" id="GO:0045944">
    <property type="term" value="P:positive regulation of transcription by RNA polymerase II"/>
    <property type="evidence" value="ECO:0007669"/>
    <property type="project" value="TreeGrafter"/>
</dbReference>
<dbReference type="PANTHER" id="PTHR37534:SF7">
    <property type="entry name" value="TRANSCRIPTIONAL ACTIVATOR PROTEIN UGA3"/>
    <property type="match status" value="1"/>
</dbReference>
<keyword evidence="8" id="KW-1185">Reference proteome</keyword>
<dbReference type="Pfam" id="PF00172">
    <property type="entry name" value="Zn_clus"/>
    <property type="match status" value="1"/>
</dbReference>
<comment type="caution">
    <text evidence="7">The sequence shown here is derived from an EMBL/GenBank/DDBJ whole genome shotgun (WGS) entry which is preliminary data.</text>
</comment>
<dbReference type="EMBL" id="JAPQKH010000003">
    <property type="protein sequence ID" value="KAJ5106206.1"/>
    <property type="molecule type" value="Genomic_DNA"/>
</dbReference>
<dbReference type="CDD" id="cd00067">
    <property type="entry name" value="GAL4"/>
    <property type="match status" value="1"/>
</dbReference>
<dbReference type="GO" id="GO:0008270">
    <property type="term" value="F:zinc ion binding"/>
    <property type="evidence" value="ECO:0007669"/>
    <property type="project" value="InterPro"/>
</dbReference>
<keyword evidence="3" id="KW-0804">Transcription</keyword>